<keyword evidence="4" id="KW-1185">Reference proteome</keyword>
<sequence length="95" mass="10451">MHTVRRMSLLSLFCLSCTLAGGVTAEESSTALKTTELHLASPMVARPLASVPQQRAQALRTAAPTQADQGQWLRISDDGETDTAQQQQRPQRWVF</sequence>
<feature type="region of interest" description="Disordered" evidence="1">
    <location>
        <begin position="61"/>
        <end position="95"/>
    </location>
</feature>
<evidence type="ECO:0000313" key="4">
    <source>
        <dbReference type="Proteomes" id="UP000542720"/>
    </source>
</evidence>
<dbReference type="AlphaFoldDB" id="A0A7W4LJL1"/>
<accession>A0A7W4LJL1</accession>
<feature type="signal peptide" evidence="2">
    <location>
        <begin position="1"/>
        <end position="25"/>
    </location>
</feature>
<organism evidence="3 4">
    <name type="scientific">Aquipseudomonas ullengensis</name>
    <dbReference type="NCBI Taxonomy" id="2759166"/>
    <lineage>
        <taxon>Bacteria</taxon>
        <taxon>Pseudomonadati</taxon>
        <taxon>Pseudomonadota</taxon>
        <taxon>Gammaproteobacteria</taxon>
        <taxon>Pseudomonadales</taxon>
        <taxon>Pseudomonadaceae</taxon>
        <taxon>Aquipseudomonas</taxon>
    </lineage>
</organism>
<proteinExistence type="predicted"/>
<dbReference type="Proteomes" id="UP000542720">
    <property type="component" value="Unassembled WGS sequence"/>
</dbReference>
<feature type="compositionally biased region" description="Polar residues" evidence="1">
    <location>
        <begin position="82"/>
        <end position="95"/>
    </location>
</feature>
<evidence type="ECO:0000313" key="3">
    <source>
        <dbReference type="EMBL" id="MBB2494379.1"/>
    </source>
</evidence>
<reference evidence="3 4" key="1">
    <citation type="submission" date="2020-08" db="EMBL/GenBank/DDBJ databases">
        <authorList>
            <person name="Kim C.M."/>
        </authorList>
    </citation>
    <scope>NUCLEOTIDE SEQUENCE [LARGE SCALE GENOMIC DNA]</scope>
    <source>
        <strain evidence="3 4">UL070</strain>
    </source>
</reference>
<feature type="chain" id="PRO_5031172318" evidence="2">
    <location>
        <begin position="26"/>
        <end position="95"/>
    </location>
</feature>
<gene>
    <name evidence="3" type="ORF">H3H51_05050</name>
</gene>
<dbReference type="EMBL" id="JACJUD010000001">
    <property type="protein sequence ID" value="MBB2494379.1"/>
    <property type="molecule type" value="Genomic_DNA"/>
</dbReference>
<evidence type="ECO:0000256" key="2">
    <source>
        <dbReference type="SAM" id="SignalP"/>
    </source>
</evidence>
<dbReference type="RefSeq" id="WP_183087909.1">
    <property type="nucleotide sequence ID" value="NZ_JACJUD010000001.1"/>
</dbReference>
<keyword evidence="2" id="KW-0732">Signal</keyword>
<protein>
    <submittedName>
        <fullName evidence="3">Uncharacterized protein</fullName>
    </submittedName>
</protein>
<comment type="caution">
    <text evidence="3">The sequence shown here is derived from an EMBL/GenBank/DDBJ whole genome shotgun (WGS) entry which is preliminary data.</text>
</comment>
<name>A0A7W4LJL1_9GAMM</name>
<evidence type="ECO:0000256" key="1">
    <source>
        <dbReference type="SAM" id="MobiDB-lite"/>
    </source>
</evidence>